<dbReference type="PROSITE" id="PS00198">
    <property type="entry name" value="4FE4S_FER_1"/>
    <property type="match status" value="1"/>
</dbReference>
<evidence type="ECO:0000259" key="5">
    <source>
        <dbReference type="PROSITE" id="PS51379"/>
    </source>
</evidence>
<dbReference type="Gene3D" id="3.30.70.20">
    <property type="match status" value="2"/>
</dbReference>
<dbReference type="NCBIfam" id="TIGR04105">
    <property type="entry name" value="FeFe_hydrog_B1"/>
    <property type="match status" value="1"/>
</dbReference>
<evidence type="ECO:0000313" key="6">
    <source>
        <dbReference type="EMBL" id="GCB29545.1"/>
    </source>
</evidence>
<dbReference type="InterPro" id="IPR009016">
    <property type="entry name" value="Fe_hydrogenase"/>
</dbReference>
<dbReference type="SUPFAM" id="SSF54862">
    <property type="entry name" value="4Fe-4S ferredoxins"/>
    <property type="match status" value="1"/>
</dbReference>
<organism evidence="6 7">
    <name type="scientific">Anaerotignum faecicola</name>
    <dbReference type="NCBI Taxonomy" id="2358141"/>
    <lineage>
        <taxon>Bacteria</taxon>
        <taxon>Bacillati</taxon>
        <taxon>Bacillota</taxon>
        <taxon>Clostridia</taxon>
        <taxon>Lachnospirales</taxon>
        <taxon>Anaerotignaceae</taxon>
        <taxon>Anaerotignum</taxon>
    </lineage>
</organism>
<evidence type="ECO:0000256" key="2">
    <source>
        <dbReference type="ARBA" id="ARBA00023004"/>
    </source>
</evidence>
<feature type="region of interest" description="Disordered" evidence="4">
    <location>
        <begin position="499"/>
        <end position="523"/>
    </location>
</feature>
<evidence type="ECO:0000256" key="4">
    <source>
        <dbReference type="SAM" id="MobiDB-lite"/>
    </source>
</evidence>
<dbReference type="InterPro" id="IPR017896">
    <property type="entry name" value="4Fe4S_Fe-S-bd"/>
</dbReference>
<dbReference type="PROSITE" id="PS51379">
    <property type="entry name" value="4FE4S_FER_2"/>
    <property type="match status" value="3"/>
</dbReference>
<keyword evidence="1" id="KW-0479">Metal-binding</keyword>
<dbReference type="Pfam" id="PF02906">
    <property type="entry name" value="Fe_hyd_lg_C"/>
    <property type="match status" value="1"/>
</dbReference>
<keyword evidence="3" id="KW-0411">Iron-sulfur</keyword>
<dbReference type="InterPro" id="IPR004108">
    <property type="entry name" value="Fe_hydrogenase_lsu_C"/>
</dbReference>
<dbReference type="EMBL" id="BHVZ01000002">
    <property type="protein sequence ID" value="GCB29545.1"/>
    <property type="molecule type" value="Genomic_DNA"/>
</dbReference>
<evidence type="ECO:0000256" key="1">
    <source>
        <dbReference type="ARBA" id="ARBA00022723"/>
    </source>
</evidence>
<dbReference type="InterPro" id="IPR027631">
    <property type="entry name" value="Mono_FeFe_hydrog"/>
</dbReference>
<evidence type="ECO:0000313" key="7">
    <source>
        <dbReference type="Proteomes" id="UP000287361"/>
    </source>
</evidence>
<proteinExistence type="predicted"/>
<comment type="caution">
    <text evidence="6">The sequence shown here is derived from an EMBL/GenBank/DDBJ whole genome shotgun (WGS) entry which is preliminary data.</text>
</comment>
<dbReference type="SUPFAM" id="SSF53920">
    <property type="entry name" value="Fe-only hydrogenase"/>
    <property type="match status" value="1"/>
</dbReference>
<keyword evidence="2" id="KW-0408">Iron</keyword>
<dbReference type="InterPro" id="IPR050340">
    <property type="entry name" value="Cytosolic_Fe-S_CAF"/>
</dbReference>
<dbReference type="GO" id="GO:0046872">
    <property type="term" value="F:metal ion binding"/>
    <property type="evidence" value="ECO:0007669"/>
    <property type="project" value="UniProtKB-KW"/>
</dbReference>
<dbReference type="Gene3D" id="3.40.950.10">
    <property type="entry name" value="Fe-only Hydrogenase (Larger Subunit), Chain L, domain 3"/>
    <property type="match status" value="1"/>
</dbReference>
<dbReference type="Proteomes" id="UP000287361">
    <property type="component" value="Unassembled WGS sequence"/>
</dbReference>
<evidence type="ECO:0000256" key="3">
    <source>
        <dbReference type="ARBA" id="ARBA00023014"/>
    </source>
</evidence>
<reference evidence="6 7" key="1">
    <citation type="submission" date="2018-10" db="EMBL/GenBank/DDBJ databases">
        <title>Draft Genome Sequence of Anaerotignum sp. KCTC 15736.</title>
        <authorList>
            <person name="Choi S.H."/>
            <person name="Kim J.S."/>
            <person name="Kang S.W."/>
            <person name="Lee J.S."/>
            <person name="Park S.H."/>
        </authorList>
    </citation>
    <scope>NUCLEOTIDE SEQUENCE [LARGE SCALE GENOMIC DNA]</scope>
    <source>
        <strain evidence="6 7">KCTC 15736</strain>
    </source>
</reference>
<protein>
    <submittedName>
        <fullName evidence="6">[Fe] hydrogenase</fullName>
    </submittedName>
</protein>
<sequence>MSKFESNVQYIKYLVNRECASRFFNGELDKEINMEKEIAEAIIPGPKASFRCCIYKERHIIEDRVRLVLEPTEGDRVINVLDSACDECPIDRFVVSDSCRGCLGHKCQENCPRHAISIVNHRAYINQEMCIECGRCKQVCPFGAISEVMRPCMRACSVNAVKMDENRKAMIDHDKCISCGACVQQCPFGAIVDKSFVMNVLNLLRDSWNNTSYHVYAVVAPAVASQYTGIKVGQVFAGIKELGFYDVVEAAIAGDMVSVEEAKEFVETIEEKKWKTTSCCPAFVEYVRKNHPEYMDHVSTVVSPMIAMARAIRAKDRKARIVFIGPCTAKKVEIKQDDVKGAVDYVLTFEELRAILDARGLELAEMPEITAGEPSSYGRIFARTGGVAESVRRVAKLEGIETEINPIRCSGIEECIKTMKLASFGRLEENLIEGMACKGGCTNGAASIFHDQRGIQRVNDFSRLALTDNPMEGIRGYDMAGVNMEREFPELEKMKEVTAGEKKAKKQATAKAKKEAIAKGEME</sequence>
<name>A0A401LDT9_9FIRM</name>
<gene>
    <name evidence="6" type="ORF">KGMB03357_12060</name>
</gene>
<feature type="domain" description="4Fe-4S ferredoxin-type" evidence="5">
    <location>
        <begin position="121"/>
        <end position="150"/>
    </location>
</feature>
<dbReference type="Pfam" id="PF00037">
    <property type="entry name" value="Fer4"/>
    <property type="match status" value="2"/>
</dbReference>
<dbReference type="AlphaFoldDB" id="A0A401LDT9"/>
<feature type="domain" description="4Fe-4S ferredoxin-type" evidence="5">
    <location>
        <begin position="90"/>
        <end position="120"/>
    </location>
</feature>
<accession>A0A401LDT9</accession>
<dbReference type="OrthoDB" id="9798098at2"/>
<feature type="domain" description="4Fe-4S ferredoxin-type" evidence="5">
    <location>
        <begin position="167"/>
        <end position="196"/>
    </location>
</feature>
<dbReference type="GO" id="GO:0051536">
    <property type="term" value="F:iron-sulfur cluster binding"/>
    <property type="evidence" value="ECO:0007669"/>
    <property type="project" value="UniProtKB-KW"/>
</dbReference>
<dbReference type="PANTHER" id="PTHR11615">
    <property type="entry name" value="NITRATE, FORMATE, IRON DEHYDROGENASE"/>
    <property type="match status" value="1"/>
</dbReference>
<keyword evidence="7" id="KW-1185">Reference proteome</keyword>
<dbReference type="InterPro" id="IPR017900">
    <property type="entry name" value="4Fe4S_Fe_S_CS"/>
</dbReference>
<feature type="compositionally biased region" description="Basic and acidic residues" evidence="4">
    <location>
        <begin position="512"/>
        <end position="523"/>
    </location>
</feature>